<dbReference type="EMBL" id="UGTM01000001">
    <property type="protein sequence ID" value="SUB87439.1"/>
    <property type="molecule type" value="Genomic_DNA"/>
</dbReference>
<sequence length="43" mass="4879">MNAGTSDINVYFCTLETDRCLFGFQRVLFLEKRPGRIGIDPAI</sequence>
<evidence type="ECO:0000313" key="1">
    <source>
        <dbReference type="EMBL" id="SUB87439.1"/>
    </source>
</evidence>
<reference evidence="1 2" key="1">
    <citation type="submission" date="2018-06" db="EMBL/GenBank/DDBJ databases">
        <authorList>
            <consortium name="Pathogen Informatics"/>
            <person name="Doyle S."/>
        </authorList>
    </citation>
    <scope>NUCLEOTIDE SEQUENCE [LARGE SCALE GENOMIC DNA]</scope>
    <source>
        <strain evidence="1 2">NCTC13067</strain>
    </source>
</reference>
<accession>A0A379E4G1</accession>
<name>A0A379E4G1_9BACT</name>
<organism evidence="1 2">
    <name type="scientific">Prevotella denticola</name>
    <dbReference type="NCBI Taxonomy" id="28129"/>
    <lineage>
        <taxon>Bacteria</taxon>
        <taxon>Pseudomonadati</taxon>
        <taxon>Bacteroidota</taxon>
        <taxon>Bacteroidia</taxon>
        <taxon>Bacteroidales</taxon>
        <taxon>Prevotellaceae</taxon>
        <taxon>Prevotella</taxon>
    </lineage>
</organism>
<proteinExistence type="predicted"/>
<dbReference type="Proteomes" id="UP000255469">
    <property type="component" value="Unassembled WGS sequence"/>
</dbReference>
<protein>
    <submittedName>
        <fullName evidence="1">Uncharacterized protein</fullName>
    </submittedName>
</protein>
<gene>
    <name evidence="1" type="ORF">NCTC13067_01107</name>
</gene>
<evidence type="ECO:0000313" key="2">
    <source>
        <dbReference type="Proteomes" id="UP000255469"/>
    </source>
</evidence>
<dbReference type="AlphaFoldDB" id="A0A379E4G1"/>